<reference evidence="2" key="1">
    <citation type="submission" date="2013-11" db="EMBL/GenBank/DDBJ databases">
        <title>Draft genome sequence of the broad-host-range Rhizobium sp. LPU83 strain, a member of the low-genetic diversity Oregon-like Rhizobium sp. group.</title>
        <authorList>
            <person name="Wibberg D."/>
            <person name="Puehler A."/>
            <person name="Schlueter A."/>
        </authorList>
    </citation>
    <scope>NUCLEOTIDE SEQUENCE [LARGE SCALE GENOMIC DNA]</scope>
    <source>
        <strain evidence="2">LPU83</strain>
        <plasmid evidence="2">pLPU83d</plasmid>
    </source>
</reference>
<gene>
    <name evidence="2" type="ORF">LPU83_pLPU83d_1603</name>
</gene>
<dbReference type="KEGG" id="rhl:LPU83_pLPU83d_1603"/>
<name>W6RWK4_9HYPH</name>
<evidence type="ECO:0000256" key="1">
    <source>
        <dbReference type="SAM" id="Phobius"/>
    </source>
</evidence>
<accession>W6RWK4</accession>
<keyword evidence="2" id="KW-0614">Plasmid</keyword>
<dbReference type="AlphaFoldDB" id="W6RWK4"/>
<keyword evidence="1" id="KW-1133">Transmembrane helix</keyword>
<dbReference type="HOGENOM" id="CLU_163231_0_0_5"/>
<keyword evidence="1" id="KW-0472">Membrane</keyword>
<keyword evidence="3" id="KW-1185">Reference proteome</keyword>
<dbReference type="InterPro" id="IPR010889">
    <property type="entry name" value="DUF1515"/>
</dbReference>
<evidence type="ECO:0000313" key="3">
    <source>
        <dbReference type="Proteomes" id="UP000019443"/>
    </source>
</evidence>
<organism evidence="2 3">
    <name type="scientific">Rhizobium favelukesii</name>
    <dbReference type="NCBI Taxonomy" id="348824"/>
    <lineage>
        <taxon>Bacteria</taxon>
        <taxon>Pseudomonadati</taxon>
        <taxon>Pseudomonadota</taxon>
        <taxon>Alphaproteobacteria</taxon>
        <taxon>Hyphomicrobiales</taxon>
        <taxon>Rhizobiaceae</taxon>
        <taxon>Rhizobium/Agrobacterium group</taxon>
        <taxon>Rhizobium</taxon>
    </lineage>
</organism>
<proteinExistence type="predicted"/>
<protein>
    <submittedName>
        <fullName evidence="2">Membrane protein</fullName>
    </submittedName>
</protein>
<feature type="transmembrane region" description="Helical" evidence="1">
    <location>
        <begin position="98"/>
        <end position="122"/>
    </location>
</feature>
<keyword evidence="1" id="KW-0812">Transmembrane</keyword>
<geneLocation type="plasmid" evidence="2 3">
    <name>pLPU83d</name>
</geneLocation>
<dbReference type="PATRIC" id="fig|348824.6.peg.7347"/>
<dbReference type="Proteomes" id="UP000019443">
    <property type="component" value="Plasmid pLPU83d"/>
</dbReference>
<dbReference type="EMBL" id="HG916855">
    <property type="protein sequence ID" value="CDM62973.1"/>
    <property type="molecule type" value="Genomic_DNA"/>
</dbReference>
<dbReference type="Pfam" id="PF07439">
    <property type="entry name" value="DUF1515"/>
    <property type="match status" value="1"/>
</dbReference>
<evidence type="ECO:0000313" key="2">
    <source>
        <dbReference type="EMBL" id="CDM62973.1"/>
    </source>
</evidence>
<sequence length="132" mass="14457">MKPAISSLRAESEDLALTPSDFDPRLHQQMGEVLAEVRNLRDAFRASEVKSDASRATMHQRMDQLVDRVGKVEGNVAAVQEDISEMRPVTDDVKRWKLMGLGAIGVIGIGSMALGVTFADVIRRIVVAVIAR</sequence>
<dbReference type="RefSeq" id="WP_082321369.1">
    <property type="nucleotide sequence ID" value="NZ_ATTO01000205.1"/>
</dbReference>